<evidence type="ECO:0000256" key="1">
    <source>
        <dbReference type="SAM" id="Phobius"/>
    </source>
</evidence>
<feature type="transmembrane region" description="Helical" evidence="1">
    <location>
        <begin position="12"/>
        <end position="31"/>
    </location>
</feature>
<protein>
    <submittedName>
        <fullName evidence="2">Uncharacterized protein</fullName>
    </submittedName>
</protein>
<gene>
    <name evidence="2" type="ORF">S12H4_12570</name>
</gene>
<dbReference type="AlphaFoldDB" id="X1RXB8"/>
<name>X1RXB8_9ZZZZ</name>
<evidence type="ECO:0000313" key="2">
    <source>
        <dbReference type="EMBL" id="GAI85318.1"/>
    </source>
</evidence>
<keyword evidence="1" id="KW-0812">Transmembrane</keyword>
<sequence length="33" mass="3567">MAQNDDVKVLKFTLMIAAIVSLVYGLGYLLIPG</sequence>
<dbReference type="EMBL" id="BARW01006011">
    <property type="protein sequence ID" value="GAI85318.1"/>
    <property type="molecule type" value="Genomic_DNA"/>
</dbReference>
<comment type="caution">
    <text evidence="2">The sequence shown here is derived from an EMBL/GenBank/DDBJ whole genome shotgun (WGS) entry which is preliminary data.</text>
</comment>
<organism evidence="2">
    <name type="scientific">marine sediment metagenome</name>
    <dbReference type="NCBI Taxonomy" id="412755"/>
    <lineage>
        <taxon>unclassified sequences</taxon>
        <taxon>metagenomes</taxon>
        <taxon>ecological metagenomes</taxon>
    </lineage>
</organism>
<keyword evidence="1" id="KW-1133">Transmembrane helix</keyword>
<proteinExistence type="predicted"/>
<accession>X1RXB8</accession>
<keyword evidence="1" id="KW-0472">Membrane</keyword>
<reference evidence="2" key="1">
    <citation type="journal article" date="2014" name="Front. Microbiol.">
        <title>High frequency of phylogenetically diverse reductive dehalogenase-homologous genes in deep subseafloor sedimentary metagenomes.</title>
        <authorList>
            <person name="Kawai M."/>
            <person name="Futagami T."/>
            <person name="Toyoda A."/>
            <person name="Takaki Y."/>
            <person name="Nishi S."/>
            <person name="Hori S."/>
            <person name="Arai W."/>
            <person name="Tsubouchi T."/>
            <person name="Morono Y."/>
            <person name="Uchiyama I."/>
            <person name="Ito T."/>
            <person name="Fujiyama A."/>
            <person name="Inagaki F."/>
            <person name="Takami H."/>
        </authorList>
    </citation>
    <scope>NUCLEOTIDE SEQUENCE</scope>
    <source>
        <strain evidence="2">Expedition CK06-06</strain>
    </source>
</reference>
<feature type="non-terminal residue" evidence="2">
    <location>
        <position position="33"/>
    </location>
</feature>